<sequence>MKAQKLLNNIVNAGLMTSVILLSSDIVLAGASDLIIDANTSKDAKEVSIVPNHNSDLHNNISSHNAASIYPNGLTTLIDFRNKDRKVCALDIKVVFKDEAIGERREFNVCSSTGTTIHNAIGN</sequence>
<protein>
    <submittedName>
        <fullName evidence="1">Uncharacterized protein</fullName>
    </submittedName>
</protein>
<accession>A0A2T1BYI3</accession>
<organism evidence="1 2">
    <name type="scientific">Merismopedia glauca CCAP 1448/3</name>
    <dbReference type="NCBI Taxonomy" id="1296344"/>
    <lineage>
        <taxon>Bacteria</taxon>
        <taxon>Bacillati</taxon>
        <taxon>Cyanobacteriota</taxon>
        <taxon>Cyanophyceae</taxon>
        <taxon>Synechococcales</taxon>
        <taxon>Merismopediaceae</taxon>
        <taxon>Merismopedia</taxon>
    </lineage>
</organism>
<name>A0A2T1BYI3_9CYAN</name>
<reference evidence="1 2" key="1">
    <citation type="submission" date="2018-02" db="EMBL/GenBank/DDBJ databases">
        <authorList>
            <person name="Cohen D.B."/>
            <person name="Kent A.D."/>
        </authorList>
    </citation>
    <scope>NUCLEOTIDE SEQUENCE [LARGE SCALE GENOMIC DNA]</scope>
    <source>
        <strain evidence="1 2">CCAP 1448/3</strain>
    </source>
</reference>
<comment type="caution">
    <text evidence="1">The sequence shown here is derived from an EMBL/GenBank/DDBJ whole genome shotgun (WGS) entry which is preliminary data.</text>
</comment>
<dbReference type="EMBL" id="PVWJ01000144">
    <property type="protein sequence ID" value="PSB00958.1"/>
    <property type="molecule type" value="Genomic_DNA"/>
</dbReference>
<dbReference type="AlphaFoldDB" id="A0A2T1BYI3"/>
<dbReference type="RefSeq" id="WP_106290986.1">
    <property type="nucleotide sequence ID" value="NZ_CAWNTC010000181.1"/>
</dbReference>
<evidence type="ECO:0000313" key="1">
    <source>
        <dbReference type="EMBL" id="PSB00958.1"/>
    </source>
</evidence>
<evidence type="ECO:0000313" key="2">
    <source>
        <dbReference type="Proteomes" id="UP000238762"/>
    </source>
</evidence>
<dbReference type="Proteomes" id="UP000238762">
    <property type="component" value="Unassembled WGS sequence"/>
</dbReference>
<dbReference type="OrthoDB" id="574488at2"/>
<reference evidence="1 2" key="2">
    <citation type="submission" date="2018-03" db="EMBL/GenBank/DDBJ databases">
        <title>The ancient ancestry and fast evolution of plastids.</title>
        <authorList>
            <person name="Moore K.R."/>
            <person name="Magnabosco C."/>
            <person name="Momper L."/>
            <person name="Gold D.A."/>
            <person name="Bosak T."/>
            <person name="Fournier G.P."/>
        </authorList>
    </citation>
    <scope>NUCLEOTIDE SEQUENCE [LARGE SCALE GENOMIC DNA]</scope>
    <source>
        <strain evidence="1 2">CCAP 1448/3</strain>
    </source>
</reference>
<proteinExistence type="predicted"/>
<keyword evidence="2" id="KW-1185">Reference proteome</keyword>
<gene>
    <name evidence="1" type="ORF">C7B64_20840</name>
</gene>